<dbReference type="SUPFAM" id="SSF55781">
    <property type="entry name" value="GAF domain-like"/>
    <property type="match status" value="1"/>
</dbReference>
<dbReference type="InterPro" id="IPR012074">
    <property type="entry name" value="GAF_ANTAR"/>
</dbReference>
<dbReference type="RefSeq" id="WP_307199717.1">
    <property type="nucleotide sequence ID" value="NZ_JAUTAN010000001.1"/>
</dbReference>
<evidence type="ECO:0000259" key="3">
    <source>
        <dbReference type="PROSITE" id="PS50921"/>
    </source>
</evidence>
<dbReference type="InterPro" id="IPR036388">
    <property type="entry name" value="WH-like_DNA-bd_sf"/>
</dbReference>
<dbReference type="AlphaFoldDB" id="A0AAJ1U551"/>
<dbReference type="Proteomes" id="UP001239215">
    <property type="component" value="Unassembled WGS sequence"/>
</dbReference>
<proteinExistence type="predicted"/>
<accession>A0AAJ1U551</accession>
<dbReference type="EMBL" id="JAUTAN010000001">
    <property type="protein sequence ID" value="MDQ1104357.1"/>
    <property type="molecule type" value="Genomic_DNA"/>
</dbReference>
<evidence type="ECO:0000256" key="1">
    <source>
        <dbReference type="ARBA" id="ARBA00023015"/>
    </source>
</evidence>
<dbReference type="PIRSF" id="PIRSF036625">
    <property type="entry name" value="GAF_ANTAR"/>
    <property type="match status" value="1"/>
</dbReference>
<keyword evidence="2" id="KW-0804">Transcription</keyword>
<dbReference type="InterPro" id="IPR005561">
    <property type="entry name" value="ANTAR"/>
</dbReference>
<comment type="caution">
    <text evidence="4">The sequence shown here is derived from an EMBL/GenBank/DDBJ whole genome shotgun (WGS) entry which is preliminary data.</text>
</comment>
<dbReference type="Gene3D" id="3.30.450.40">
    <property type="match status" value="1"/>
</dbReference>
<evidence type="ECO:0000313" key="4">
    <source>
        <dbReference type="EMBL" id="MDQ1104357.1"/>
    </source>
</evidence>
<dbReference type="SMART" id="SM00065">
    <property type="entry name" value="GAF"/>
    <property type="match status" value="1"/>
</dbReference>
<evidence type="ECO:0000313" key="5">
    <source>
        <dbReference type="Proteomes" id="UP001239215"/>
    </source>
</evidence>
<dbReference type="Pfam" id="PF03861">
    <property type="entry name" value="ANTAR"/>
    <property type="match status" value="1"/>
</dbReference>
<reference evidence="4" key="1">
    <citation type="submission" date="2023-07" db="EMBL/GenBank/DDBJ databases">
        <title>Functional and genomic diversity of the sorghum phyllosphere microbiome.</title>
        <authorList>
            <person name="Shade A."/>
        </authorList>
    </citation>
    <scope>NUCLEOTIDE SEQUENCE</scope>
    <source>
        <strain evidence="4">SORGH_AS_1067</strain>
    </source>
</reference>
<protein>
    <submittedName>
        <fullName evidence="4">GAF domain-containing protein</fullName>
    </submittedName>
</protein>
<feature type="domain" description="ANTAR" evidence="3">
    <location>
        <begin position="167"/>
        <end position="228"/>
    </location>
</feature>
<dbReference type="Gene3D" id="1.10.10.10">
    <property type="entry name" value="Winged helix-like DNA-binding domain superfamily/Winged helix DNA-binding domain"/>
    <property type="match status" value="1"/>
</dbReference>
<dbReference type="SMART" id="SM01012">
    <property type="entry name" value="ANTAR"/>
    <property type="match status" value="1"/>
</dbReference>
<organism evidence="4 5">
    <name type="scientific">Nocardioides zeae</name>
    <dbReference type="NCBI Taxonomy" id="1457234"/>
    <lineage>
        <taxon>Bacteria</taxon>
        <taxon>Bacillati</taxon>
        <taxon>Actinomycetota</taxon>
        <taxon>Actinomycetes</taxon>
        <taxon>Propionibacteriales</taxon>
        <taxon>Nocardioidaceae</taxon>
        <taxon>Nocardioides</taxon>
    </lineage>
</organism>
<keyword evidence="1" id="KW-0805">Transcription regulation</keyword>
<gene>
    <name evidence="4" type="ORF">QE405_001641</name>
</gene>
<dbReference type="InterPro" id="IPR029016">
    <property type="entry name" value="GAF-like_dom_sf"/>
</dbReference>
<dbReference type="GO" id="GO:0003723">
    <property type="term" value="F:RNA binding"/>
    <property type="evidence" value="ECO:0007669"/>
    <property type="project" value="InterPro"/>
</dbReference>
<evidence type="ECO:0000256" key="2">
    <source>
        <dbReference type="ARBA" id="ARBA00023163"/>
    </source>
</evidence>
<sequence length="243" mass="25936">MREADGPLEVAGFLARVATELAAASDEVELTRCAARRATELLVGDGAAVVARRRRGRLETVAATDGVARRDEELQRELGTGPTLTAVRHPDGLVVEDAVREPRWPGWGGRRDASGPRSLVCVQLMPTGLHDRHEPLGVLAVHALRPRAFGQEDLEALLLLAVHVSAAWAALRRTVTLAEAAESRHLIGVAQGMLAASAHVPVDASFPLLQGWARAGNVRVRDLAERIIATGGVPDDLELPDTP</sequence>
<dbReference type="PROSITE" id="PS50921">
    <property type="entry name" value="ANTAR"/>
    <property type="match status" value="1"/>
</dbReference>
<dbReference type="InterPro" id="IPR003018">
    <property type="entry name" value="GAF"/>
</dbReference>
<name>A0AAJ1U551_9ACTN</name>
<dbReference type="Pfam" id="PF13185">
    <property type="entry name" value="GAF_2"/>
    <property type="match status" value="1"/>
</dbReference>